<reference evidence="2 3" key="1">
    <citation type="submission" date="2019-03" db="EMBL/GenBank/DDBJ databases">
        <title>Genomic Encyclopedia of Archaeal and Bacterial Type Strains, Phase II (KMG-II): from individual species to whole genera.</title>
        <authorList>
            <person name="Goeker M."/>
        </authorList>
    </citation>
    <scope>NUCLEOTIDE SEQUENCE [LARGE SCALE GENOMIC DNA]</scope>
    <source>
        <strain evidence="2 3">DSM 28323</strain>
    </source>
</reference>
<dbReference type="Pfam" id="PF13302">
    <property type="entry name" value="Acetyltransf_3"/>
    <property type="match status" value="1"/>
</dbReference>
<gene>
    <name evidence="2" type="ORF">BC659_1501</name>
</gene>
<accession>A0A4R6J2B0</accession>
<organism evidence="2 3">
    <name type="scientific">Sediminibacterium goheungense</name>
    <dbReference type="NCBI Taxonomy" id="1086393"/>
    <lineage>
        <taxon>Bacteria</taxon>
        <taxon>Pseudomonadati</taxon>
        <taxon>Bacteroidota</taxon>
        <taxon>Chitinophagia</taxon>
        <taxon>Chitinophagales</taxon>
        <taxon>Chitinophagaceae</taxon>
        <taxon>Sediminibacterium</taxon>
    </lineage>
</organism>
<dbReference type="Proteomes" id="UP000295741">
    <property type="component" value="Unassembled WGS sequence"/>
</dbReference>
<dbReference type="PANTHER" id="PTHR43328">
    <property type="entry name" value="ACETYLTRANSFERASE-RELATED"/>
    <property type="match status" value="1"/>
</dbReference>
<keyword evidence="2" id="KW-0808">Transferase</keyword>
<dbReference type="InterPro" id="IPR000182">
    <property type="entry name" value="GNAT_dom"/>
</dbReference>
<dbReference type="PROSITE" id="PS51186">
    <property type="entry name" value="GNAT"/>
    <property type="match status" value="1"/>
</dbReference>
<evidence type="ECO:0000259" key="1">
    <source>
        <dbReference type="PROSITE" id="PS51186"/>
    </source>
</evidence>
<dbReference type="PANTHER" id="PTHR43328:SF1">
    <property type="entry name" value="N-ACETYLTRANSFERASE DOMAIN-CONTAINING PROTEIN"/>
    <property type="match status" value="1"/>
</dbReference>
<keyword evidence="3" id="KW-1185">Reference proteome</keyword>
<dbReference type="Gene3D" id="3.40.630.30">
    <property type="match status" value="1"/>
</dbReference>
<dbReference type="GO" id="GO:0016747">
    <property type="term" value="F:acyltransferase activity, transferring groups other than amino-acyl groups"/>
    <property type="evidence" value="ECO:0007669"/>
    <property type="project" value="InterPro"/>
</dbReference>
<evidence type="ECO:0000313" key="2">
    <source>
        <dbReference type="EMBL" id="TDO29412.1"/>
    </source>
</evidence>
<dbReference type="AlphaFoldDB" id="A0A4R6J2B0"/>
<comment type="caution">
    <text evidence="2">The sequence shown here is derived from an EMBL/GenBank/DDBJ whole genome shotgun (WGS) entry which is preliminary data.</text>
</comment>
<feature type="domain" description="N-acetyltransferase" evidence="1">
    <location>
        <begin position="4"/>
        <end position="168"/>
    </location>
</feature>
<proteinExistence type="predicted"/>
<dbReference type="SUPFAM" id="SSF55729">
    <property type="entry name" value="Acyl-CoA N-acyltransferases (Nat)"/>
    <property type="match status" value="1"/>
</dbReference>
<evidence type="ECO:0000313" key="3">
    <source>
        <dbReference type="Proteomes" id="UP000295741"/>
    </source>
</evidence>
<name>A0A4R6J2B0_9BACT</name>
<dbReference type="RefSeq" id="WP_133474014.1">
    <property type="nucleotide sequence ID" value="NZ_SNWP01000010.1"/>
</dbReference>
<dbReference type="OrthoDB" id="9811523at2"/>
<protein>
    <submittedName>
        <fullName evidence="2">RimJ/RimL family protein N-acetyltransferase</fullName>
    </submittedName>
</protein>
<sequence>MTDLILRPWQKQDAQALAAIANNRNIWNNMRDFFPSPYTVADALQWIHKTATEKQAQHFAMLWQQKLVGGCGCIPKEDVYRKNVEIGYYVGEPYWGMGIASEATRLLCAYITEQKKEIVRIEANVFEHNRASMRVLQKNGFYLEAIRQKAVFKNNELIDEYLWVKNLK</sequence>
<dbReference type="EMBL" id="SNWP01000010">
    <property type="protein sequence ID" value="TDO29412.1"/>
    <property type="molecule type" value="Genomic_DNA"/>
</dbReference>
<dbReference type="InterPro" id="IPR016181">
    <property type="entry name" value="Acyl_CoA_acyltransferase"/>
</dbReference>